<name>A0ABW0WG69_STRNO</name>
<dbReference type="InterPro" id="IPR045652">
    <property type="entry name" value="DUF6397"/>
</dbReference>
<comment type="caution">
    <text evidence="2">The sequence shown here is derived from an EMBL/GenBank/DDBJ whole genome shotgun (WGS) entry which is preliminary data.</text>
</comment>
<feature type="compositionally biased region" description="Low complexity" evidence="1">
    <location>
        <begin position="264"/>
        <end position="274"/>
    </location>
</feature>
<keyword evidence="3" id="KW-1185">Reference proteome</keyword>
<organism evidence="2 3">
    <name type="scientific">Streptomyces nogalater</name>
    <dbReference type="NCBI Taxonomy" id="38314"/>
    <lineage>
        <taxon>Bacteria</taxon>
        <taxon>Bacillati</taxon>
        <taxon>Actinomycetota</taxon>
        <taxon>Actinomycetes</taxon>
        <taxon>Kitasatosporales</taxon>
        <taxon>Streptomycetaceae</taxon>
        <taxon>Streptomyces</taxon>
    </lineage>
</organism>
<feature type="region of interest" description="Disordered" evidence="1">
    <location>
        <begin position="1"/>
        <end position="20"/>
    </location>
</feature>
<feature type="region of interest" description="Disordered" evidence="1">
    <location>
        <begin position="251"/>
        <end position="428"/>
    </location>
</feature>
<dbReference type="RefSeq" id="WP_382466790.1">
    <property type="nucleotide sequence ID" value="NZ_BAAASM010000028.1"/>
</dbReference>
<accession>A0ABW0WG69</accession>
<evidence type="ECO:0000313" key="3">
    <source>
        <dbReference type="Proteomes" id="UP001596065"/>
    </source>
</evidence>
<evidence type="ECO:0000313" key="2">
    <source>
        <dbReference type="EMBL" id="MFC5657217.1"/>
    </source>
</evidence>
<feature type="compositionally biased region" description="Low complexity" evidence="1">
    <location>
        <begin position="296"/>
        <end position="311"/>
    </location>
</feature>
<dbReference type="Pfam" id="PF19934">
    <property type="entry name" value="DUF6397"/>
    <property type="match status" value="1"/>
</dbReference>
<dbReference type="Proteomes" id="UP001596065">
    <property type="component" value="Unassembled WGS sequence"/>
</dbReference>
<reference evidence="3" key="1">
    <citation type="journal article" date="2019" name="Int. J. Syst. Evol. Microbiol.">
        <title>The Global Catalogue of Microorganisms (GCM) 10K type strain sequencing project: providing services to taxonomists for standard genome sequencing and annotation.</title>
        <authorList>
            <consortium name="The Broad Institute Genomics Platform"/>
            <consortium name="The Broad Institute Genome Sequencing Center for Infectious Disease"/>
            <person name="Wu L."/>
            <person name="Ma J."/>
        </authorList>
    </citation>
    <scope>NUCLEOTIDE SEQUENCE [LARGE SCALE GENOMIC DNA]</scope>
    <source>
        <strain evidence="3">KCTC 5701</strain>
    </source>
</reference>
<evidence type="ECO:0000256" key="1">
    <source>
        <dbReference type="SAM" id="MobiDB-lite"/>
    </source>
</evidence>
<gene>
    <name evidence="2" type="ORF">ACFP3J_17200</name>
</gene>
<proteinExistence type="predicted"/>
<feature type="compositionally biased region" description="Polar residues" evidence="1">
    <location>
        <begin position="413"/>
        <end position="428"/>
    </location>
</feature>
<sequence length="428" mass="46516">MSADLFDPTRPTTCKPSQAARELGLKRSDFDRAVQLGCVRTVPDDGGGGGRRVERAEIERLRAQEGFPDSLLDRVRVVGTAEGAALMEIPVGRFTRLARLGLLVPVAFYLNRYRAVVWLYPAEELGRFATGTENAHLLKGRTPETLRGQLAAGVDLRARNWRGRRLGFLLRQAEGPWARAGAAAAFLSPVDVADIVKDPYERAHLNRFRSAPPGHGVPGSPATHVAEQIMTARDADEIHWLRSELTRLVEEARSASPAPRPAARRVPPVIRTAPRPIPPMARTVTAPAQEPRRFPEPAASPSEPESSFPESTLRPPEPAAPAAEPSVRPAWPTARLPQPAVRPPEPMSATGRAVRSAAPTAPRGHGPAQPGPQRSPRGLRAWLRRRSPRRTGPARGMNAPSQSPGRGGYSARNRPSWTTETSSRPSRS</sequence>
<protein>
    <submittedName>
        <fullName evidence="2">DUF6397 family protein</fullName>
    </submittedName>
</protein>
<dbReference type="EMBL" id="JBHSOE010000026">
    <property type="protein sequence ID" value="MFC5657217.1"/>
    <property type="molecule type" value="Genomic_DNA"/>
</dbReference>